<keyword evidence="2" id="KW-1185">Reference proteome</keyword>
<dbReference type="EMBL" id="CCXZ01000085">
    <property type="protein sequence ID" value="CEG15142.1"/>
    <property type="molecule type" value="Genomic_DNA"/>
</dbReference>
<gene>
    <name evidence="1" type="ORF">XAC3562_1750014</name>
</gene>
<dbReference type="Proteomes" id="UP000052230">
    <property type="component" value="Unassembled WGS sequence"/>
</dbReference>
<accession>A0A0U5FG94</accession>
<evidence type="ECO:0008006" key="3">
    <source>
        <dbReference type="Google" id="ProtNLM"/>
    </source>
</evidence>
<dbReference type="AlphaFoldDB" id="A0A0U5FG94"/>
<proteinExistence type="predicted"/>
<comment type="caution">
    <text evidence="1">The sequence shown here is derived from an EMBL/GenBank/DDBJ whole genome shotgun (WGS) entry which is preliminary data.</text>
</comment>
<protein>
    <recommendedName>
        <fullName evidence="3">Cobyrinic acid a,c-diamide synthase</fullName>
    </recommendedName>
</protein>
<name>A0A0U5FG94_XANCI</name>
<evidence type="ECO:0000313" key="1">
    <source>
        <dbReference type="EMBL" id="CEG15142.1"/>
    </source>
</evidence>
<evidence type="ECO:0000313" key="2">
    <source>
        <dbReference type="Proteomes" id="UP000052230"/>
    </source>
</evidence>
<organism evidence="1 2">
    <name type="scientific">Xanthomonas citri pv. citri</name>
    <dbReference type="NCBI Taxonomy" id="611301"/>
    <lineage>
        <taxon>Bacteria</taxon>
        <taxon>Pseudomonadati</taxon>
        <taxon>Pseudomonadota</taxon>
        <taxon>Gammaproteobacteria</taxon>
        <taxon>Lysobacterales</taxon>
        <taxon>Lysobacteraceae</taxon>
        <taxon>Xanthomonas</taxon>
    </lineage>
</organism>
<sequence>MYPAVHRVLLKPGGLMANAHELARGHKRLRALIEFAVSEGWHVKRTPGGHLKFTKAGCAAIYTSSTASDHRATLNARAQIRRAEREAHMARAANAEGRGHG</sequence>
<reference evidence="1 2" key="1">
    <citation type="submission" date="2014-09" db="EMBL/GenBank/DDBJ databases">
        <authorList>
            <person name="Regsiter A."/>
        </authorList>
    </citation>
    <scope>NUCLEOTIDE SEQUENCE [LARGE SCALE GENOMIC DNA]</scope>
</reference>